<dbReference type="InterPro" id="IPR001978">
    <property type="entry name" value="Troponin"/>
</dbReference>
<accession>A0A3P7IWY6</accession>
<evidence type="ECO:0000256" key="2">
    <source>
        <dbReference type="SAM" id="MobiDB-lite"/>
    </source>
</evidence>
<feature type="compositionally biased region" description="Basic and acidic residues" evidence="2">
    <location>
        <begin position="29"/>
        <end position="69"/>
    </location>
</feature>
<feature type="compositionally biased region" description="Low complexity" evidence="2">
    <location>
        <begin position="16"/>
        <end position="25"/>
    </location>
</feature>
<dbReference type="GO" id="GO:0005523">
    <property type="term" value="F:tropomyosin binding"/>
    <property type="evidence" value="ECO:0007669"/>
    <property type="project" value="TreeGrafter"/>
</dbReference>
<dbReference type="AlphaFoldDB" id="A0A3P7IWY6"/>
<evidence type="ECO:0000313" key="3">
    <source>
        <dbReference type="EMBL" id="VDM50782.1"/>
    </source>
</evidence>
<reference evidence="3" key="1">
    <citation type="submission" date="2018-11" db="EMBL/GenBank/DDBJ databases">
        <authorList>
            <consortium name="Pathogen Informatics"/>
        </authorList>
    </citation>
    <scope>NUCLEOTIDE SEQUENCE [LARGE SCALE GENOMIC DNA]</scope>
</reference>
<feature type="compositionally biased region" description="Basic and acidic residues" evidence="2">
    <location>
        <begin position="76"/>
        <end position="116"/>
    </location>
</feature>
<dbReference type="GO" id="GO:0006936">
    <property type="term" value="P:muscle contraction"/>
    <property type="evidence" value="ECO:0007669"/>
    <property type="project" value="TreeGrafter"/>
</dbReference>
<feature type="region of interest" description="Disordered" evidence="2">
    <location>
        <begin position="279"/>
        <end position="305"/>
    </location>
</feature>
<evidence type="ECO:0008006" key="4">
    <source>
        <dbReference type="Google" id="ProtNLM"/>
    </source>
</evidence>
<dbReference type="GO" id="GO:0006937">
    <property type="term" value="P:regulation of muscle contraction"/>
    <property type="evidence" value="ECO:0007669"/>
    <property type="project" value="InterPro"/>
</dbReference>
<dbReference type="InterPro" id="IPR027707">
    <property type="entry name" value="TNNT"/>
</dbReference>
<dbReference type="EMBL" id="UYWY01026948">
    <property type="protein sequence ID" value="VDM50782.1"/>
    <property type="molecule type" value="Genomic_DNA"/>
</dbReference>
<feature type="region of interest" description="Disordered" evidence="2">
    <location>
        <begin position="1"/>
        <end position="159"/>
    </location>
</feature>
<protein>
    <recommendedName>
        <fullName evidence="4">Troponin T</fullName>
    </recommendedName>
</protein>
<feature type="non-terminal residue" evidence="3">
    <location>
        <position position="305"/>
    </location>
</feature>
<comment type="similarity">
    <text evidence="1">Belongs to the troponin T family.</text>
</comment>
<dbReference type="Pfam" id="PF00992">
    <property type="entry name" value="Troponin"/>
    <property type="match status" value="1"/>
</dbReference>
<dbReference type="GO" id="GO:0045214">
    <property type="term" value="P:sarcomere organization"/>
    <property type="evidence" value="ECO:0007669"/>
    <property type="project" value="TreeGrafter"/>
</dbReference>
<feature type="compositionally biased region" description="Basic and acidic residues" evidence="2">
    <location>
        <begin position="1"/>
        <end position="14"/>
    </location>
</feature>
<evidence type="ECO:0000256" key="1">
    <source>
        <dbReference type="ARBA" id="ARBA00008330"/>
    </source>
</evidence>
<dbReference type="InterPro" id="IPR038077">
    <property type="entry name" value="Troponin_sf"/>
</dbReference>
<dbReference type="Gene3D" id="1.20.5.350">
    <property type="match status" value="1"/>
</dbReference>
<dbReference type="PANTHER" id="PTHR11521">
    <property type="entry name" value="TROPONIN T"/>
    <property type="match status" value="1"/>
</dbReference>
<proteinExistence type="inferred from homology"/>
<dbReference type="PANTHER" id="PTHR11521:SF7">
    <property type="entry name" value="TROPONIN T"/>
    <property type="match status" value="1"/>
</dbReference>
<organism evidence="3">
    <name type="scientific">Toxocara canis</name>
    <name type="common">Canine roundworm</name>
    <dbReference type="NCBI Taxonomy" id="6265"/>
    <lineage>
        <taxon>Eukaryota</taxon>
        <taxon>Metazoa</taxon>
        <taxon>Ecdysozoa</taxon>
        <taxon>Nematoda</taxon>
        <taxon>Chromadorea</taxon>
        <taxon>Rhabditida</taxon>
        <taxon>Spirurina</taxon>
        <taxon>Ascaridomorpha</taxon>
        <taxon>Ascaridoidea</taxon>
        <taxon>Toxocaridae</taxon>
        <taxon>Toxocara</taxon>
    </lineage>
</organism>
<sequence length="305" mass="36272">MRRPPQEKEEKEPEALSEAAQAILAAKKRHEEEEAARMAEYYERRRVEKEQQEEELRVLKEKQQKRREEREEEEREFAAKMKEVEERNRQEEEQRRQRREADRLKKEEERKKKEEVCGSFIGVPSGYGAPNYKVSHSKTGEEKTMMSASAQAEMEKQQKEEAKRAFLAAVSRKPDMSSVMVNDLKTQILNLHQRIVRLEGDKYDLQKRHERLEYDLKELRERQIQMIRHKAQKMGLDPDEAASSLHPPKITVASKFDRQTDQRSFGDRRELFEHPAIKKRLKIARGTARPPPDWGRKENEELEQI</sequence>
<dbReference type="SUPFAM" id="SSF90250">
    <property type="entry name" value="Troponin coil-coiled subunits"/>
    <property type="match status" value="1"/>
</dbReference>
<dbReference type="GO" id="GO:0005861">
    <property type="term" value="C:troponin complex"/>
    <property type="evidence" value="ECO:0007669"/>
    <property type="project" value="InterPro"/>
</dbReference>
<name>A0A3P7IWY6_TOXCA</name>
<gene>
    <name evidence="3" type="ORF">TCNE_LOCUS19461</name>
</gene>